<dbReference type="AlphaFoldDB" id="A0A9N8GXJ0"/>
<evidence type="ECO:0000313" key="1">
    <source>
        <dbReference type="EMBL" id="CAB5657654.1"/>
    </source>
</evidence>
<accession>A0A9N8GXJ0</accession>
<name>A0A9N8GXJ0_PRORE</name>
<dbReference type="PROSITE" id="PS51257">
    <property type="entry name" value="PROKAR_LIPOPROTEIN"/>
    <property type="match status" value="1"/>
</dbReference>
<organism evidence="1 2">
    <name type="scientific">Providencia rettgeri</name>
    <dbReference type="NCBI Taxonomy" id="587"/>
    <lineage>
        <taxon>Bacteria</taxon>
        <taxon>Pseudomonadati</taxon>
        <taxon>Pseudomonadota</taxon>
        <taxon>Gammaproteobacteria</taxon>
        <taxon>Enterobacterales</taxon>
        <taxon>Morganellaceae</taxon>
        <taxon>Providencia</taxon>
    </lineage>
</organism>
<dbReference type="RefSeq" id="WP_144140794.1">
    <property type="nucleotide sequence ID" value="NZ_ABDWLN020000015.1"/>
</dbReference>
<comment type="caution">
    <text evidence="1">The sequence shown here is derived from an EMBL/GenBank/DDBJ whole genome shotgun (WGS) entry which is preliminary data.</text>
</comment>
<protein>
    <recommendedName>
        <fullName evidence="3">Lipoprotein</fullName>
    </recommendedName>
</protein>
<evidence type="ECO:0008006" key="3">
    <source>
        <dbReference type="Google" id="ProtNLM"/>
    </source>
</evidence>
<reference evidence="1" key="1">
    <citation type="submission" date="2020-05" db="EMBL/GenBank/DDBJ databases">
        <authorList>
            <person name="Delgado-Blas J."/>
        </authorList>
    </citation>
    <scope>NUCLEOTIDE SEQUENCE</scope>
    <source>
        <strain evidence="1">BB1453</strain>
    </source>
</reference>
<dbReference type="Proteomes" id="UP000834611">
    <property type="component" value="Unassembled WGS sequence"/>
</dbReference>
<gene>
    <name evidence="1" type="ORF">GHA_00012</name>
</gene>
<sequence>MLKCKYIILFIMGAFILSGCSTKKNELCLFGMHSYTESYSDYANPVYLDTSGKELSWKAKTEILKQAERYAQDSINEDYVLAESLCPKLNTGDVIFEKIHVDVDTQGKANNVLTVPFDYTGSQAAAVQLYNDKKKSYSSRISGKLGDKGKANMVVRGPCFNNICTESELMDFCKTKQRTALTDKKAIDYLKTYYIREHQVKITYPSKNKKVYECERPNFLRW</sequence>
<dbReference type="EMBL" id="CAHPSF010000001">
    <property type="protein sequence ID" value="CAB5657654.1"/>
    <property type="molecule type" value="Genomic_DNA"/>
</dbReference>
<evidence type="ECO:0000313" key="2">
    <source>
        <dbReference type="Proteomes" id="UP000834611"/>
    </source>
</evidence>
<proteinExistence type="predicted"/>